<proteinExistence type="inferred from homology"/>
<dbReference type="InterPro" id="IPR016481">
    <property type="entry name" value="TF_E_archaea"/>
</dbReference>
<keyword evidence="2" id="KW-0238">DNA-binding</keyword>
<dbReference type="GO" id="GO:0003677">
    <property type="term" value="F:DNA binding"/>
    <property type="evidence" value="ECO:0007669"/>
    <property type="project" value="UniProtKB-KW"/>
</dbReference>
<dbReference type="SUPFAM" id="SSF46785">
    <property type="entry name" value="Winged helix' DNA-binding domain"/>
    <property type="match status" value="1"/>
</dbReference>
<dbReference type="InterPro" id="IPR002853">
    <property type="entry name" value="TFIIE_asu"/>
</dbReference>
<evidence type="ECO:0000313" key="5">
    <source>
        <dbReference type="EMBL" id="GAI46626.1"/>
    </source>
</evidence>
<evidence type="ECO:0000256" key="2">
    <source>
        <dbReference type="ARBA" id="ARBA00023125"/>
    </source>
</evidence>
<keyword evidence="1" id="KW-0805">Transcription regulation</keyword>
<dbReference type="InterPro" id="IPR036390">
    <property type="entry name" value="WH_DNA-bd_sf"/>
</dbReference>
<dbReference type="SMART" id="SM00531">
    <property type="entry name" value="TFIIE"/>
    <property type="match status" value="1"/>
</dbReference>
<protein>
    <recommendedName>
        <fullName evidence="4">HTH TFE/IIEalpha-type domain-containing protein</fullName>
    </recommendedName>
</protein>
<feature type="non-terminal residue" evidence="5">
    <location>
        <position position="1"/>
    </location>
</feature>
<reference evidence="5" key="1">
    <citation type="journal article" date="2014" name="Front. Microbiol.">
        <title>High frequency of phylogenetically diverse reductive dehalogenase-homologous genes in deep subseafloor sedimentary metagenomes.</title>
        <authorList>
            <person name="Kawai M."/>
            <person name="Futagami T."/>
            <person name="Toyoda A."/>
            <person name="Takaki Y."/>
            <person name="Nishi S."/>
            <person name="Hori S."/>
            <person name="Arai W."/>
            <person name="Tsubouchi T."/>
            <person name="Morono Y."/>
            <person name="Uchiyama I."/>
            <person name="Ito T."/>
            <person name="Fujiyama A."/>
            <person name="Inagaki F."/>
            <person name="Takami H."/>
        </authorList>
    </citation>
    <scope>NUCLEOTIDE SEQUENCE</scope>
    <source>
        <strain evidence="5">Expedition CK06-06</strain>
    </source>
</reference>
<dbReference type="AlphaFoldDB" id="X1PVN9"/>
<name>X1PVN9_9ZZZZ</name>
<accession>X1PVN9</accession>
<comment type="caution">
    <text evidence="5">The sequence shown here is derived from an EMBL/GenBank/DDBJ whole genome shotgun (WGS) entry which is preliminary data.</text>
</comment>
<gene>
    <name evidence="5" type="ORF">S06H3_63432</name>
</gene>
<evidence type="ECO:0000256" key="3">
    <source>
        <dbReference type="ARBA" id="ARBA00023163"/>
    </source>
</evidence>
<evidence type="ECO:0000256" key="1">
    <source>
        <dbReference type="ARBA" id="ARBA00023015"/>
    </source>
</evidence>
<dbReference type="PIRSF" id="PIRSF006373">
    <property type="entry name" value="TF_E_archaea"/>
    <property type="match status" value="1"/>
</dbReference>
<keyword evidence="3" id="KW-0804">Transcription</keyword>
<dbReference type="GO" id="GO:0006355">
    <property type="term" value="P:regulation of DNA-templated transcription"/>
    <property type="evidence" value="ECO:0007669"/>
    <property type="project" value="InterPro"/>
</dbReference>
<feature type="domain" description="HTH TFE/IIEalpha-type" evidence="4">
    <location>
        <begin position="1"/>
        <end position="57"/>
    </location>
</feature>
<dbReference type="Pfam" id="PF02002">
    <property type="entry name" value="TFIIE_alpha"/>
    <property type="match status" value="1"/>
</dbReference>
<dbReference type="InterPro" id="IPR036388">
    <property type="entry name" value="WH-like_DNA-bd_sf"/>
</dbReference>
<evidence type="ECO:0000259" key="4">
    <source>
        <dbReference type="PROSITE" id="PS51344"/>
    </source>
</evidence>
<dbReference type="EMBL" id="BARV01042072">
    <property type="protein sequence ID" value="GAI46626.1"/>
    <property type="molecule type" value="Genomic_DNA"/>
</dbReference>
<dbReference type="PROSITE" id="PS51344">
    <property type="entry name" value="HTH_TFE_IIE"/>
    <property type="match status" value="1"/>
</dbReference>
<dbReference type="GO" id="GO:0006367">
    <property type="term" value="P:transcription initiation at RNA polymerase II promoter"/>
    <property type="evidence" value="ECO:0007669"/>
    <property type="project" value="InterPro"/>
</dbReference>
<dbReference type="Gene3D" id="1.10.10.10">
    <property type="entry name" value="Winged helix-like DNA-binding domain superfamily/Winged helix DNA-binding domain"/>
    <property type="match status" value="1"/>
</dbReference>
<dbReference type="HAMAP" id="MF_01909">
    <property type="entry name" value="TFE_arch"/>
    <property type="match status" value="1"/>
</dbReference>
<feature type="non-terminal residue" evidence="5">
    <location>
        <position position="135"/>
    </location>
</feature>
<dbReference type="InterPro" id="IPR024550">
    <property type="entry name" value="TFIIEa/SarR/Rpc3_HTH_dom"/>
</dbReference>
<sequence>DEITAEEVAKRLDIHVNHVRKILYNLYENRVAGYRRVRDKQSGWYVYYWRIEPERALEYFYNNKRLLMQKLEERLEAERGAILFGCGNGDPKLPFELAAENDFRCPRCGGRLEPYDNSGVVAAIERKVETLRQHL</sequence>
<organism evidence="5">
    <name type="scientific">marine sediment metagenome</name>
    <dbReference type="NCBI Taxonomy" id="412755"/>
    <lineage>
        <taxon>unclassified sequences</taxon>
        <taxon>metagenomes</taxon>
        <taxon>ecological metagenomes</taxon>
    </lineage>
</organism>
<dbReference type="InterPro" id="IPR017919">
    <property type="entry name" value="TFIIE/TFIIEa_HTH"/>
</dbReference>